<dbReference type="InterPro" id="IPR007369">
    <property type="entry name" value="Peptidase_A22B_SPP"/>
</dbReference>
<dbReference type="Pfam" id="PF04258">
    <property type="entry name" value="Peptidase_A22B"/>
    <property type="match status" value="1"/>
</dbReference>
<reference evidence="12" key="2">
    <citation type="submission" date="2025-08" db="UniProtKB">
        <authorList>
            <consortium name="RefSeq"/>
        </authorList>
    </citation>
    <scope>IDENTIFICATION</scope>
</reference>
<feature type="transmembrane region" description="Helical" evidence="9">
    <location>
        <begin position="466"/>
        <end position="483"/>
    </location>
</feature>
<evidence type="ECO:0000256" key="6">
    <source>
        <dbReference type="ARBA" id="ARBA00022989"/>
    </source>
</evidence>
<proteinExistence type="inferred from homology"/>
<gene>
    <name evidence="12" type="primary">LOC110076923</name>
</gene>
<dbReference type="GO" id="GO:0098553">
    <property type="term" value="C:lumenal side of endoplasmic reticulum membrane"/>
    <property type="evidence" value="ECO:0007669"/>
    <property type="project" value="TreeGrafter"/>
</dbReference>
<dbReference type="SMART" id="SM00730">
    <property type="entry name" value="PSN"/>
    <property type="match status" value="1"/>
</dbReference>
<dbReference type="AlphaFoldDB" id="A0A6J0TG52"/>
<feature type="transmembrane region" description="Helical" evidence="9">
    <location>
        <begin position="174"/>
        <end position="196"/>
    </location>
</feature>
<comment type="similarity">
    <text evidence="3">Belongs to the peptidase A22B family.</text>
</comment>
<dbReference type="GO" id="GO:0042500">
    <property type="term" value="F:aspartic endopeptidase activity, intramembrane cleaving"/>
    <property type="evidence" value="ECO:0007669"/>
    <property type="project" value="InterPro"/>
</dbReference>
<dbReference type="PANTHER" id="PTHR12174">
    <property type="entry name" value="SIGNAL PEPTIDE PEPTIDASE"/>
    <property type="match status" value="1"/>
</dbReference>
<dbReference type="OrthoDB" id="29661at2759"/>
<evidence type="ECO:0000256" key="1">
    <source>
        <dbReference type="ARBA" id="ARBA00004127"/>
    </source>
</evidence>
<evidence type="ECO:0000313" key="11">
    <source>
        <dbReference type="Proteomes" id="UP001652642"/>
    </source>
</evidence>
<reference evidence="11" key="1">
    <citation type="submission" date="2025-05" db="UniProtKB">
        <authorList>
            <consortium name="RefSeq"/>
        </authorList>
    </citation>
    <scope>NUCLEOTIDE SEQUENCE [LARGE SCALE GENOMIC DNA]</scope>
</reference>
<evidence type="ECO:0000256" key="5">
    <source>
        <dbReference type="ARBA" id="ARBA00022801"/>
    </source>
</evidence>
<feature type="transmembrane region" description="Helical" evidence="9">
    <location>
        <begin position="217"/>
        <end position="240"/>
    </location>
</feature>
<sequence length="584" mass="64952">MENCEMPKKTMVLLASLFLLLPLPVLAQSPGVIRVSPEKGGDYCFLFPSQWTKSHHKGNKNPWFVLQPLTENLTYSAMCCLPSFFGEEDHDKGGLSSRIASVREGNCNFFEGARLHVINRTHGLLTLGGDAPYPMRSWRSGHSWGHCEEITVPGALLNDVDILYLLLKHLIRDLLYKTGIIYLMSMGIVTIGSYWAGCTEKKKQQHSKSQTGDFGEITIDTNIYFTGIYTVSATFMLFALCCFYDFLAYAMIGLFCLYASISLYYCLAPFMKKFPFGDRIIHLPYFHKDLAVRTLLLVVLCTSVSTIWVIFRNEEEWAWVLQDLLGMSIGIYILRTVYMPTLKNCSLLLLAHLLFDTVCLFIAPLLTQIGRSVTDVTAFGSSGSEKIPFLLKVPMLSTTSILDGSSFASVGLGDIVLPGFLVAYCRRFDVRVDSTGIYFLASILAYSYGLLVNFVAATVLQASQSTLPYLVPCILIATLAVAASRKEMILFWKGMGTGEDSSNYSLHKVIKHPNGSINADGQVCQRGREKEIVNITFCKEDLTGDSTFAEESPDLKTHPGEITDCIPSHEGSISQQDAYKKEEA</sequence>
<name>A0A6J0TG52_9SAUR</name>
<evidence type="ECO:0000256" key="7">
    <source>
        <dbReference type="ARBA" id="ARBA00023136"/>
    </source>
</evidence>
<dbReference type="KEGG" id="pvt:110076923"/>
<keyword evidence="5" id="KW-0378">Hydrolase</keyword>
<keyword evidence="6 9" id="KW-1133">Transmembrane helix</keyword>
<feature type="transmembrane region" description="Helical" evidence="9">
    <location>
        <begin position="290"/>
        <end position="311"/>
    </location>
</feature>
<evidence type="ECO:0000256" key="2">
    <source>
        <dbReference type="ARBA" id="ARBA00004366"/>
    </source>
</evidence>
<feature type="transmembrane region" description="Helical" evidence="9">
    <location>
        <begin position="346"/>
        <end position="366"/>
    </location>
</feature>
<keyword evidence="7 9" id="KW-0472">Membrane</keyword>
<feature type="transmembrane region" description="Helical" evidence="9">
    <location>
        <begin position="246"/>
        <end position="270"/>
    </location>
</feature>
<feature type="transmembrane region" description="Helical" evidence="9">
    <location>
        <begin position="317"/>
        <end position="334"/>
    </location>
</feature>
<dbReference type="RefSeq" id="XP_020645144.2">
    <property type="nucleotide sequence ID" value="XM_020789485.2"/>
</dbReference>
<evidence type="ECO:0000256" key="3">
    <source>
        <dbReference type="ARBA" id="ARBA00006859"/>
    </source>
</evidence>
<evidence type="ECO:0000256" key="9">
    <source>
        <dbReference type="SAM" id="Phobius"/>
    </source>
</evidence>
<keyword evidence="4 9" id="KW-0812">Transmembrane</keyword>
<dbReference type="GeneID" id="110076923"/>
<dbReference type="GO" id="GO:0005765">
    <property type="term" value="C:lysosomal membrane"/>
    <property type="evidence" value="ECO:0007669"/>
    <property type="project" value="TreeGrafter"/>
</dbReference>
<accession>A0A6J0TG52</accession>
<feature type="transmembrane region" description="Helical" evidence="9">
    <location>
        <begin position="437"/>
        <end position="460"/>
    </location>
</feature>
<dbReference type="InterPro" id="IPR006639">
    <property type="entry name" value="Preselin/SPP"/>
</dbReference>
<evidence type="ECO:0000256" key="4">
    <source>
        <dbReference type="ARBA" id="ARBA00022692"/>
    </source>
</evidence>
<dbReference type="GO" id="GO:0098554">
    <property type="term" value="C:cytoplasmic side of endoplasmic reticulum membrane"/>
    <property type="evidence" value="ECO:0007669"/>
    <property type="project" value="TreeGrafter"/>
</dbReference>
<keyword evidence="10" id="KW-0732">Signal</keyword>
<feature type="transmembrane region" description="Helical" evidence="9">
    <location>
        <begin position="404"/>
        <end position="425"/>
    </location>
</feature>
<feature type="signal peptide" evidence="10">
    <location>
        <begin position="1"/>
        <end position="27"/>
    </location>
</feature>
<dbReference type="PANTHER" id="PTHR12174:SF39">
    <property type="entry name" value="SIGNAL PEPTIDE PEPTIDASE-LIKE 2B"/>
    <property type="match status" value="1"/>
</dbReference>
<protein>
    <submittedName>
        <fullName evidence="12">Signal peptide peptidase-like 2B</fullName>
    </submittedName>
</protein>
<dbReference type="Proteomes" id="UP001652642">
    <property type="component" value="Chromosome 2"/>
</dbReference>
<comment type="subcellular location">
    <subcellularLocation>
        <location evidence="1">Endomembrane system</location>
        <topology evidence="1">Multi-pass membrane protein</topology>
    </subcellularLocation>
    <subcellularLocation>
        <location evidence="2">Membrane</location>
        <topology evidence="2">Multi-pass membrane protein</topology>
        <orientation evidence="2">Lumenal side</orientation>
    </subcellularLocation>
</comment>
<evidence type="ECO:0000256" key="10">
    <source>
        <dbReference type="SAM" id="SignalP"/>
    </source>
</evidence>
<dbReference type="GO" id="GO:0033619">
    <property type="term" value="P:membrane protein proteolysis"/>
    <property type="evidence" value="ECO:0007669"/>
    <property type="project" value="TreeGrafter"/>
</dbReference>
<feature type="region of interest" description="Disordered" evidence="8">
    <location>
        <begin position="548"/>
        <end position="584"/>
    </location>
</feature>
<evidence type="ECO:0000256" key="8">
    <source>
        <dbReference type="SAM" id="MobiDB-lite"/>
    </source>
</evidence>
<dbReference type="GO" id="GO:0030660">
    <property type="term" value="C:Golgi-associated vesicle membrane"/>
    <property type="evidence" value="ECO:0007669"/>
    <property type="project" value="TreeGrafter"/>
</dbReference>
<organism evidence="11 12">
    <name type="scientific">Pogona vitticeps</name>
    <name type="common">central bearded dragon</name>
    <dbReference type="NCBI Taxonomy" id="103695"/>
    <lineage>
        <taxon>Eukaryota</taxon>
        <taxon>Metazoa</taxon>
        <taxon>Chordata</taxon>
        <taxon>Craniata</taxon>
        <taxon>Vertebrata</taxon>
        <taxon>Euteleostomi</taxon>
        <taxon>Lepidosauria</taxon>
        <taxon>Squamata</taxon>
        <taxon>Bifurcata</taxon>
        <taxon>Unidentata</taxon>
        <taxon>Episquamata</taxon>
        <taxon>Toxicofera</taxon>
        <taxon>Iguania</taxon>
        <taxon>Acrodonta</taxon>
        <taxon>Agamidae</taxon>
        <taxon>Amphibolurinae</taxon>
        <taxon>Pogona</taxon>
    </lineage>
</organism>
<evidence type="ECO:0000313" key="12">
    <source>
        <dbReference type="RefSeq" id="XP_020645144.2"/>
    </source>
</evidence>
<feature type="chain" id="PRO_5045153806" evidence="10">
    <location>
        <begin position="28"/>
        <end position="584"/>
    </location>
</feature>
<dbReference type="InParanoid" id="A0A6J0TG52"/>
<keyword evidence="11" id="KW-1185">Reference proteome</keyword>